<protein>
    <recommendedName>
        <fullName evidence="1">YpoC-like domain-containing protein</fullName>
    </recommendedName>
</protein>
<organism evidence="2 3">
    <name type="scientific">Rossellomorea aquimaris</name>
    <dbReference type="NCBI Taxonomy" id="189382"/>
    <lineage>
        <taxon>Bacteria</taxon>
        <taxon>Bacillati</taxon>
        <taxon>Bacillota</taxon>
        <taxon>Bacilli</taxon>
        <taxon>Bacillales</taxon>
        <taxon>Bacillaceae</taxon>
        <taxon>Rossellomorea</taxon>
    </lineage>
</organism>
<dbReference type="Pfam" id="PF21747">
    <property type="entry name" value="YpoC"/>
    <property type="match status" value="1"/>
</dbReference>
<evidence type="ECO:0000313" key="2">
    <source>
        <dbReference type="EMBL" id="RBP02243.1"/>
    </source>
</evidence>
<evidence type="ECO:0000313" key="3">
    <source>
        <dbReference type="Proteomes" id="UP000252118"/>
    </source>
</evidence>
<accession>A0A366EIQ4</accession>
<dbReference type="InterPro" id="IPR048427">
    <property type="entry name" value="YpoC"/>
</dbReference>
<proteinExistence type="predicted"/>
<dbReference type="AlphaFoldDB" id="A0A366EIQ4"/>
<dbReference type="Proteomes" id="UP000252118">
    <property type="component" value="Unassembled WGS sequence"/>
</dbReference>
<name>A0A366EIQ4_9BACI</name>
<comment type="caution">
    <text evidence="2">The sequence shown here is derived from an EMBL/GenBank/DDBJ whole genome shotgun (WGS) entry which is preliminary data.</text>
</comment>
<gene>
    <name evidence="2" type="ORF">DET59_11619</name>
</gene>
<evidence type="ECO:0000259" key="1">
    <source>
        <dbReference type="Pfam" id="PF21747"/>
    </source>
</evidence>
<sequence>MKEMTLSIPLQLKDPFFFPDLKVRVDTSHIIPYEPFFAYEILYFNEESPGSLPWVDHEYFINNILKSWREGEECLKTLFNKRSKDTLPLMKKSIAQAYMLLYWSNSMPVILNSDITPIDSLSIKPVNAGERMSFIRINPTLFHSFVQLSQLFVEQHKQYAKSLALKRAREN</sequence>
<feature type="domain" description="YpoC-like" evidence="1">
    <location>
        <begin position="60"/>
        <end position="166"/>
    </location>
</feature>
<dbReference type="EMBL" id="QNRJ01000016">
    <property type="protein sequence ID" value="RBP02243.1"/>
    <property type="molecule type" value="Genomic_DNA"/>
</dbReference>
<dbReference type="OrthoDB" id="2360594at2"/>
<dbReference type="RefSeq" id="WP_113970677.1">
    <property type="nucleotide sequence ID" value="NZ_QNRJ01000016.1"/>
</dbReference>
<reference evidence="2 3" key="1">
    <citation type="submission" date="2018-06" db="EMBL/GenBank/DDBJ databases">
        <title>Freshwater and sediment microbial communities from various areas in North America, analyzing microbe dynamics in response to fracking.</title>
        <authorList>
            <person name="Lamendella R."/>
        </authorList>
    </citation>
    <scope>NUCLEOTIDE SEQUENCE [LARGE SCALE GENOMIC DNA]</scope>
    <source>
        <strain evidence="2 3">97B</strain>
    </source>
</reference>